<proteinExistence type="predicted"/>
<dbReference type="AlphaFoldDB" id="A0A835CGW7"/>
<dbReference type="EMBL" id="JAAIUW010000002">
    <property type="protein sequence ID" value="KAF7841141.1"/>
    <property type="molecule type" value="Genomic_DNA"/>
</dbReference>
<reference evidence="1" key="1">
    <citation type="submission" date="2020-09" db="EMBL/GenBank/DDBJ databases">
        <title>Genome-Enabled Discovery of Anthraquinone Biosynthesis in Senna tora.</title>
        <authorList>
            <person name="Kang S.-H."/>
            <person name="Pandey R.P."/>
            <person name="Lee C.-M."/>
            <person name="Sim J.-S."/>
            <person name="Jeong J.-T."/>
            <person name="Choi B.-S."/>
            <person name="Jung M."/>
            <person name="Ginzburg D."/>
            <person name="Zhao K."/>
            <person name="Won S.Y."/>
            <person name="Oh T.-J."/>
            <person name="Yu Y."/>
            <person name="Kim N.-H."/>
            <person name="Lee O.R."/>
            <person name="Lee T.-H."/>
            <person name="Bashyal P."/>
            <person name="Kim T.-S."/>
            <person name="Lee W.-H."/>
            <person name="Kawkins C."/>
            <person name="Kim C.-K."/>
            <person name="Kim J.S."/>
            <person name="Ahn B.O."/>
            <person name="Rhee S.Y."/>
            <person name="Sohng J.K."/>
        </authorList>
    </citation>
    <scope>NUCLEOTIDE SEQUENCE</scope>
    <source>
        <tissue evidence="1">Leaf</tissue>
    </source>
</reference>
<name>A0A835CGW7_9FABA</name>
<accession>A0A835CGW7</accession>
<organism evidence="1 2">
    <name type="scientific">Senna tora</name>
    <dbReference type="NCBI Taxonomy" id="362788"/>
    <lineage>
        <taxon>Eukaryota</taxon>
        <taxon>Viridiplantae</taxon>
        <taxon>Streptophyta</taxon>
        <taxon>Embryophyta</taxon>
        <taxon>Tracheophyta</taxon>
        <taxon>Spermatophyta</taxon>
        <taxon>Magnoliopsida</taxon>
        <taxon>eudicotyledons</taxon>
        <taxon>Gunneridae</taxon>
        <taxon>Pentapetalae</taxon>
        <taxon>rosids</taxon>
        <taxon>fabids</taxon>
        <taxon>Fabales</taxon>
        <taxon>Fabaceae</taxon>
        <taxon>Caesalpinioideae</taxon>
        <taxon>Cassia clade</taxon>
        <taxon>Senna</taxon>
    </lineage>
</organism>
<evidence type="ECO:0000313" key="1">
    <source>
        <dbReference type="EMBL" id="KAF7841141.1"/>
    </source>
</evidence>
<sequence length="127" mass="13519">MPIQRAIQSSGDILCGMMGTGGASLATVGRGRGDRLPFDGNGPSLRSNRSLSIPEIGSNPITTVPAPSPNSAIPTRSQGLLALGLTHLLSISHVIRYHKAWCTTQGFITIKYNIVESLIEIRPIVAW</sequence>
<evidence type="ECO:0000313" key="2">
    <source>
        <dbReference type="Proteomes" id="UP000634136"/>
    </source>
</evidence>
<dbReference type="Proteomes" id="UP000634136">
    <property type="component" value="Unassembled WGS sequence"/>
</dbReference>
<comment type="caution">
    <text evidence="1">The sequence shown here is derived from an EMBL/GenBank/DDBJ whole genome shotgun (WGS) entry which is preliminary data.</text>
</comment>
<gene>
    <name evidence="1" type="ORF">G2W53_003439</name>
</gene>
<protein>
    <submittedName>
        <fullName evidence="1">Chalcone synthase A</fullName>
    </submittedName>
</protein>
<keyword evidence="2" id="KW-1185">Reference proteome</keyword>